<gene>
    <name evidence="3" type="ORF">GON04_09210</name>
</gene>
<evidence type="ECO:0000313" key="4">
    <source>
        <dbReference type="Proteomes" id="UP000469385"/>
    </source>
</evidence>
<keyword evidence="2" id="KW-0812">Transmembrane</keyword>
<feature type="region of interest" description="Disordered" evidence="1">
    <location>
        <begin position="61"/>
        <end position="80"/>
    </location>
</feature>
<keyword evidence="2" id="KW-1133">Transmembrane helix</keyword>
<dbReference type="InterPro" id="IPR021682">
    <property type="entry name" value="DUF2933"/>
</dbReference>
<keyword evidence="2" id="KW-0472">Membrane</keyword>
<dbReference type="Pfam" id="PF11666">
    <property type="entry name" value="DUF2933"/>
    <property type="match status" value="1"/>
</dbReference>
<dbReference type="Proteomes" id="UP000469385">
    <property type="component" value="Unassembled WGS sequence"/>
</dbReference>
<evidence type="ECO:0000313" key="3">
    <source>
        <dbReference type="EMBL" id="MVQ29625.1"/>
    </source>
</evidence>
<dbReference type="EMBL" id="WSEL01000003">
    <property type="protein sequence ID" value="MVQ29625.1"/>
    <property type="molecule type" value="Genomic_DNA"/>
</dbReference>
<name>A0A6N8ISS1_9BURK</name>
<sequence length="80" mass="8801">MDQQHARPSFWKTPFGIVATLVAVAASIYLYLVHKDHVLALLPYAFLAACPVMHMFMHRGHGHGGHSHGGSRKGDGPRRS</sequence>
<dbReference type="AlphaFoldDB" id="A0A6N8ISS1"/>
<evidence type="ECO:0000256" key="2">
    <source>
        <dbReference type="SAM" id="Phobius"/>
    </source>
</evidence>
<evidence type="ECO:0000256" key="1">
    <source>
        <dbReference type="SAM" id="MobiDB-lite"/>
    </source>
</evidence>
<accession>A0A6N8ISS1</accession>
<feature type="transmembrane region" description="Helical" evidence="2">
    <location>
        <begin position="38"/>
        <end position="57"/>
    </location>
</feature>
<organism evidence="3 4">
    <name type="scientific">Ramlibacter pinisoli</name>
    <dbReference type="NCBI Taxonomy" id="2682844"/>
    <lineage>
        <taxon>Bacteria</taxon>
        <taxon>Pseudomonadati</taxon>
        <taxon>Pseudomonadota</taxon>
        <taxon>Betaproteobacteria</taxon>
        <taxon>Burkholderiales</taxon>
        <taxon>Comamonadaceae</taxon>
        <taxon>Ramlibacter</taxon>
    </lineage>
</organism>
<feature type="compositionally biased region" description="Basic residues" evidence="1">
    <location>
        <begin position="61"/>
        <end position="71"/>
    </location>
</feature>
<comment type="caution">
    <text evidence="3">The sequence shown here is derived from an EMBL/GenBank/DDBJ whole genome shotgun (WGS) entry which is preliminary data.</text>
</comment>
<keyword evidence="4" id="KW-1185">Reference proteome</keyword>
<reference evidence="3 4" key="1">
    <citation type="submission" date="2019-12" db="EMBL/GenBank/DDBJ databases">
        <authorList>
            <person name="Huq M.A."/>
        </authorList>
    </citation>
    <scope>NUCLEOTIDE SEQUENCE [LARGE SCALE GENOMIC DNA]</scope>
    <source>
        <strain evidence="3 4">MAH-25</strain>
    </source>
</reference>
<feature type="transmembrane region" description="Helical" evidence="2">
    <location>
        <begin position="12"/>
        <end position="32"/>
    </location>
</feature>
<proteinExistence type="predicted"/>
<dbReference type="RefSeq" id="WP_157397610.1">
    <property type="nucleotide sequence ID" value="NZ_WSEL01000003.1"/>
</dbReference>
<protein>
    <submittedName>
        <fullName evidence="3">DUF2933 domain-containing protein</fullName>
    </submittedName>
</protein>